<proteinExistence type="predicted"/>
<organism evidence="1 2">
    <name type="scientific">Hymenobacter wooponensis</name>
    <dbReference type="NCBI Taxonomy" id="1525360"/>
    <lineage>
        <taxon>Bacteria</taxon>
        <taxon>Pseudomonadati</taxon>
        <taxon>Bacteroidota</taxon>
        <taxon>Cytophagia</taxon>
        <taxon>Cytophagales</taxon>
        <taxon>Hymenobacteraceae</taxon>
        <taxon>Hymenobacter</taxon>
    </lineage>
</organism>
<name>A0A4Z0MBN0_9BACT</name>
<dbReference type="Proteomes" id="UP000298284">
    <property type="component" value="Unassembled WGS sequence"/>
</dbReference>
<accession>A0A4Z0MBN0</accession>
<dbReference type="RefSeq" id="WP_135533154.1">
    <property type="nucleotide sequence ID" value="NZ_SRKZ01000012.1"/>
</dbReference>
<dbReference type="AlphaFoldDB" id="A0A4Z0MBN0"/>
<reference evidence="1 2" key="1">
    <citation type="submission" date="2019-04" db="EMBL/GenBank/DDBJ databases">
        <authorList>
            <person name="Feng G."/>
            <person name="Zhang J."/>
            <person name="Zhu H."/>
        </authorList>
    </citation>
    <scope>NUCLEOTIDE SEQUENCE [LARGE SCALE GENOMIC DNA]</scope>
    <source>
        <strain evidence="1 2">JCM 19491</strain>
    </source>
</reference>
<gene>
    <name evidence="1" type="ORF">EU557_24940</name>
</gene>
<evidence type="ECO:0000313" key="1">
    <source>
        <dbReference type="EMBL" id="TGD76911.1"/>
    </source>
</evidence>
<keyword evidence="2" id="KW-1185">Reference proteome</keyword>
<evidence type="ECO:0000313" key="2">
    <source>
        <dbReference type="Proteomes" id="UP000298284"/>
    </source>
</evidence>
<sequence length="144" mass="16349">MTTSRKIKVIIEVEVIESEHLPSSQSITWNLPVSDEEAKIEEFHNQVLLNALRADTDKHTEFIKTIILGSIEPLELNQKITGMLQIGSPYSDSIAILQNLFPQLPKSSQQYFQQAIQEGWLSEGIELVFNTIQARPTNLTIQYP</sequence>
<protein>
    <submittedName>
        <fullName evidence="1">Uncharacterized protein</fullName>
    </submittedName>
</protein>
<dbReference type="EMBL" id="SRKZ01000012">
    <property type="protein sequence ID" value="TGD76911.1"/>
    <property type="molecule type" value="Genomic_DNA"/>
</dbReference>
<comment type="caution">
    <text evidence="1">The sequence shown here is derived from an EMBL/GenBank/DDBJ whole genome shotgun (WGS) entry which is preliminary data.</text>
</comment>